<dbReference type="PANTHER" id="PTHR32282:SF33">
    <property type="entry name" value="PEPTIDOGLYCAN GLYCOSYLTRANSFERASE"/>
    <property type="match status" value="1"/>
</dbReference>
<evidence type="ECO:0000256" key="13">
    <source>
        <dbReference type="ARBA" id="ARBA00049902"/>
    </source>
</evidence>
<keyword evidence="8" id="KW-0133">Cell shape</keyword>
<evidence type="ECO:0000256" key="2">
    <source>
        <dbReference type="ARBA" id="ARBA00007739"/>
    </source>
</evidence>
<dbReference type="PANTHER" id="PTHR32282">
    <property type="entry name" value="BINDING PROTEIN TRANSPEPTIDASE, PUTATIVE-RELATED"/>
    <property type="match status" value="1"/>
</dbReference>
<sequence length="800" mass="84504">MSKSRPDRLGAPKVASHLGVMLIVAAVLGVVVSGLAIPFAGVLGFAARNVSESIDDLPQELETEQLPQRTTILDKAGNTIATVYDQNRINVDLVNISRIMTKAIVAIEDYRFYQHGALDIKGTLRALFTNQAANGVVQGGSSITQQLVKLTLQNQALLAGDEEAEEAATDDTYARKLRELRYAIALEKEHTKDWILERYLNTAYFGDSAHGIQAAAQHYFGINAKDLDLQQSALLAGLVQSPEAFNPVENPQAARERRDIVLDRMAELNVISEEKAEEVKKQGLQLDPQPMSNGCVSSRAPFFCDYVLAYLKKDPDLGRTPAERLRLVRSGGLTITTTIDTRMQDSAQRAVSANVFPREGAIGALALVQPGTGEVKAVAQSRPMGADTAAGQTYLNYTVPPALGNARGFQSGSTFKPFVLASAIDQGIPLTWTKSVPGTMNIAENRFKTCDGYYQSSSVWDVSNYDFSGHTVNLYSGTQLSVNTFFALLEERTGICAPWKLANDLGLNLSEDWIKPSFVLGIADVSPLAMAEAYATFAARGQHCESRPVVKIEDADGNVLKEYDPHCTQVLPGPVADAVNDVLQGVIDPGGFADDWHPGQEAAGKTGTTSDNTAVWFTGYTPNLAGAAMVAGVNEAGEPETIEGKVIGGYTRYSTSGSGTAAPIWGTAFREIAAYLEDETFVQPDSADIAGVLIEVPYVAPCSSISGAEATLEGAGFSAVTGPYVNSSCPRGTVAYTSHGAGETLGSGDTVTIYVSDGTPARPPKKDNNGGGGNGGGGNGGGNGNNGNGNGNGNGGRGNG</sequence>
<feature type="domain" description="Glycosyl transferase family 51" evidence="17">
    <location>
        <begin position="77"/>
        <end position="265"/>
    </location>
</feature>
<dbReference type="GO" id="GO:0030288">
    <property type="term" value="C:outer membrane-bounded periplasmic space"/>
    <property type="evidence" value="ECO:0007669"/>
    <property type="project" value="TreeGrafter"/>
</dbReference>
<dbReference type="GO" id="GO:0008360">
    <property type="term" value="P:regulation of cell shape"/>
    <property type="evidence" value="ECO:0007669"/>
    <property type="project" value="UniProtKB-KW"/>
</dbReference>
<dbReference type="InterPro" id="IPR036950">
    <property type="entry name" value="PBP_transglycosylase"/>
</dbReference>
<dbReference type="AlphaFoldDB" id="A0A853BY50"/>
<dbReference type="Gene3D" id="1.10.3810.10">
    <property type="entry name" value="Biosynthetic peptidoglycan transglycosylase-like"/>
    <property type="match status" value="1"/>
</dbReference>
<dbReference type="SUPFAM" id="SSF56601">
    <property type="entry name" value="beta-lactamase/transpeptidase-like"/>
    <property type="match status" value="1"/>
</dbReference>
<evidence type="ECO:0000256" key="1">
    <source>
        <dbReference type="ARBA" id="ARBA00007090"/>
    </source>
</evidence>
<comment type="similarity">
    <text evidence="1">In the C-terminal section; belongs to the transpeptidase family.</text>
</comment>
<feature type="domain" description="PASTA" evidence="18">
    <location>
        <begin position="705"/>
        <end position="757"/>
    </location>
</feature>
<dbReference type="Pfam" id="PF00905">
    <property type="entry name" value="Transpeptidase"/>
    <property type="match status" value="1"/>
</dbReference>
<reference evidence="19 20" key="1">
    <citation type="submission" date="2020-07" db="EMBL/GenBank/DDBJ databases">
        <title>Sequencing the genomes of 1000 actinobacteria strains.</title>
        <authorList>
            <person name="Klenk H.-P."/>
        </authorList>
    </citation>
    <scope>NUCLEOTIDE SEQUENCE [LARGE SCALE GENOMIC DNA]</scope>
    <source>
        <strain evidence="19 20">DSM 103833</strain>
    </source>
</reference>
<evidence type="ECO:0000256" key="14">
    <source>
        <dbReference type="SAM" id="MobiDB-lite"/>
    </source>
</evidence>
<dbReference type="GO" id="GO:0071555">
    <property type="term" value="P:cell wall organization"/>
    <property type="evidence" value="ECO:0007669"/>
    <property type="project" value="UniProtKB-KW"/>
</dbReference>
<gene>
    <name evidence="19" type="ORF">HNR19_000120</name>
</gene>
<keyword evidence="11" id="KW-0961">Cell wall biogenesis/degradation</keyword>
<protein>
    <submittedName>
        <fullName evidence="19">Membrane peptidoglycan carboxypeptidase</fullName>
    </submittedName>
</protein>
<comment type="caution">
    <text evidence="19">The sequence shown here is derived from an EMBL/GenBank/DDBJ whole genome shotgun (WGS) entry which is preliminary data.</text>
</comment>
<dbReference type="GO" id="GO:0009002">
    <property type="term" value="F:serine-type D-Ala-D-Ala carboxypeptidase activity"/>
    <property type="evidence" value="ECO:0007669"/>
    <property type="project" value="UniProtKB-EC"/>
</dbReference>
<keyword evidence="4" id="KW-0645">Protease</keyword>
<dbReference type="Proteomes" id="UP000530424">
    <property type="component" value="Unassembled WGS sequence"/>
</dbReference>
<comment type="catalytic activity">
    <reaction evidence="13">
        <text>[GlcNAc-(1-&gt;4)-Mur2Ac(oyl-L-Ala-gamma-D-Glu-L-Lys-D-Ala-D-Ala)](n)-di-trans,octa-cis-undecaprenyl diphosphate + beta-D-GlcNAc-(1-&gt;4)-Mur2Ac(oyl-L-Ala-gamma-D-Glu-L-Lys-D-Ala-D-Ala)-di-trans,octa-cis-undecaprenyl diphosphate = [GlcNAc-(1-&gt;4)-Mur2Ac(oyl-L-Ala-gamma-D-Glu-L-Lys-D-Ala-D-Ala)](n+1)-di-trans,octa-cis-undecaprenyl diphosphate + di-trans,octa-cis-undecaprenyl diphosphate + H(+)</text>
        <dbReference type="Rhea" id="RHEA:23708"/>
        <dbReference type="Rhea" id="RHEA-COMP:9602"/>
        <dbReference type="Rhea" id="RHEA-COMP:9603"/>
        <dbReference type="ChEBI" id="CHEBI:15378"/>
        <dbReference type="ChEBI" id="CHEBI:58405"/>
        <dbReference type="ChEBI" id="CHEBI:60033"/>
        <dbReference type="ChEBI" id="CHEBI:78435"/>
        <dbReference type="EC" id="2.4.99.28"/>
    </reaction>
</comment>
<keyword evidence="5" id="KW-0328">Glycosyltransferase</keyword>
<evidence type="ECO:0000259" key="17">
    <source>
        <dbReference type="Pfam" id="PF00912"/>
    </source>
</evidence>
<comment type="similarity">
    <text evidence="2">In the N-terminal section; belongs to the glycosyltransferase 51 family.</text>
</comment>
<dbReference type="InterPro" id="IPR012338">
    <property type="entry name" value="Beta-lactam/transpept-like"/>
</dbReference>
<dbReference type="EMBL" id="JACCFP010000001">
    <property type="protein sequence ID" value="NYI99421.1"/>
    <property type="molecule type" value="Genomic_DNA"/>
</dbReference>
<keyword evidence="15" id="KW-0472">Membrane</keyword>
<dbReference type="Pfam" id="PF03793">
    <property type="entry name" value="PASTA"/>
    <property type="match status" value="1"/>
</dbReference>
<dbReference type="InterPro" id="IPR005543">
    <property type="entry name" value="PASTA_dom"/>
</dbReference>
<evidence type="ECO:0000259" key="16">
    <source>
        <dbReference type="Pfam" id="PF00905"/>
    </source>
</evidence>
<dbReference type="GO" id="GO:0008658">
    <property type="term" value="F:penicillin binding"/>
    <property type="evidence" value="ECO:0007669"/>
    <property type="project" value="InterPro"/>
</dbReference>
<keyword evidence="3 19" id="KW-0121">Carboxypeptidase</keyword>
<dbReference type="InterPro" id="IPR023346">
    <property type="entry name" value="Lysozyme-like_dom_sf"/>
</dbReference>
<evidence type="ECO:0000256" key="15">
    <source>
        <dbReference type="SAM" id="Phobius"/>
    </source>
</evidence>
<evidence type="ECO:0000256" key="3">
    <source>
        <dbReference type="ARBA" id="ARBA00022645"/>
    </source>
</evidence>
<keyword evidence="7" id="KW-0378">Hydrolase</keyword>
<dbReference type="InterPro" id="IPR050396">
    <property type="entry name" value="Glycosyltr_51/Transpeptidase"/>
</dbReference>
<evidence type="ECO:0000256" key="7">
    <source>
        <dbReference type="ARBA" id="ARBA00022801"/>
    </source>
</evidence>
<dbReference type="RefSeq" id="WP_179666075.1">
    <property type="nucleotide sequence ID" value="NZ_JACCFP010000001.1"/>
</dbReference>
<keyword evidence="15" id="KW-0812">Transmembrane</keyword>
<evidence type="ECO:0000256" key="9">
    <source>
        <dbReference type="ARBA" id="ARBA00022984"/>
    </source>
</evidence>
<dbReference type="Gene3D" id="3.40.710.10">
    <property type="entry name" value="DD-peptidase/beta-lactamase superfamily"/>
    <property type="match status" value="1"/>
</dbReference>
<dbReference type="GO" id="GO:0008955">
    <property type="term" value="F:peptidoglycan glycosyltransferase activity"/>
    <property type="evidence" value="ECO:0007669"/>
    <property type="project" value="UniProtKB-EC"/>
</dbReference>
<dbReference type="InterPro" id="IPR001460">
    <property type="entry name" value="PCN-bd_Tpept"/>
</dbReference>
<keyword evidence="15" id="KW-1133">Transmembrane helix</keyword>
<accession>A0A853BY50</accession>
<evidence type="ECO:0000256" key="5">
    <source>
        <dbReference type="ARBA" id="ARBA00022676"/>
    </source>
</evidence>
<keyword evidence="20" id="KW-1185">Reference proteome</keyword>
<organism evidence="19 20">
    <name type="scientific">Nocardioides thalensis</name>
    <dbReference type="NCBI Taxonomy" id="1914755"/>
    <lineage>
        <taxon>Bacteria</taxon>
        <taxon>Bacillati</taxon>
        <taxon>Actinomycetota</taxon>
        <taxon>Actinomycetes</taxon>
        <taxon>Propionibacteriales</taxon>
        <taxon>Nocardioidaceae</taxon>
        <taxon>Nocardioides</taxon>
    </lineage>
</organism>
<feature type="region of interest" description="Disordered" evidence="14">
    <location>
        <begin position="747"/>
        <end position="800"/>
    </location>
</feature>
<evidence type="ECO:0000313" key="20">
    <source>
        <dbReference type="Proteomes" id="UP000530424"/>
    </source>
</evidence>
<evidence type="ECO:0000256" key="4">
    <source>
        <dbReference type="ARBA" id="ARBA00022670"/>
    </source>
</evidence>
<proteinExistence type="inferred from homology"/>
<dbReference type="InterPro" id="IPR001264">
    <property type="entry name" value="Glyco_trans_51"/>
</dbReference>
<evidence type="ECO:0000256" key="11">
    <source>
        <dbReference type="ARBA" id="ARBA00023316"/>
    </source>
</evidence>
<feature type="compositionally biased region" description="Gly residues" evidence="14">
    <location>
        <begin position="769"/>
        <end position="800"/>
    </location>
</feature>
<feature type="transmembrane region" description="Helical" evidence="15">
    <location>
        <begin position="20"/>
        <end position="47"/>
    </location>
</feature>
<dbReference type="GO" id="GO:0006508">
    <property type="term" value="P:proteolysis"/>
    <property type="evidence" value="ECO:0007669"/>
    <property type="project" value="UniProtKB-KW"/>
</dbReference>
<dbReference type="FunFam" id="1.10.3810.10:FF:000001">
    <property type="entry name" value="Penicillin-binding protein 1A"/>
    <property type="match status" value="1"/>
</dbReference>
<evidence type="ECO:0000313" key="19">
    <source>
        <dbReference type="EMBL" id="NYI99421.1"/>
    </source>
</evidence>
<comment type="catalytic activity">
    <reaction evidence="12">
        <text>Preferential cleavage: (Ac)2-L-Lys-D-Ala-|-D-Ala. Also transpeptidation of peptidyl-alanyl moieties that are N-acyl substituents of D-alanine.</text>
        <dbReference type="EC" id="3.4.16.4"/>
    </reaction>
</comment>
<dbReference type="CDD" id="cd06577">
    <property type="entry name" value="PASTA_pknB"/>
    <property type="match status" value="1"/>
</dbReference>
<evidence type="ECO:0000256" key="10">
    <source>
        <dbReference type="ARBA" id="ARBA00023268"/>
    </source>
</evidence>
<keyword evidence="9" id="KW-0573">Peptidoglycan synthesis</keyword>
<evidence type="ECO:0000259" key="18">
    <source>
        <dbReference type="Pfam" id="PF03793"/>
    </source>
</evidence>
<dbReference type="SUPFAM" id="SSF53955">
    <property type="entry name" value="Lysozyme-like"/>
    <property type="match status" value="1"/>
</dbReference>
<dbReference type="Pfam" id="PF00912">
    <property type="entry name" value="Transgly"/>
    <property type="match status" value="1"/>
</dbReference>
<feature type="domain" description="Penicillin-binding protein transpeptidase" evidence="16">
    <location>
        <begin position="364"/>
        <end position="633"/>
    </location>
</feature>
<dbReference type="Gene3D" id="3.30.10.20">
    <property type="match status" value="1"/>
</dbReference>
<evidence type="ECO:0000256" key="8">
    <source>
        <dbReference type="ARBA" id="ARBA00022960"/>
    </source>
</evidence>
<name>A0A853BY50_9ACTN</name>
<evidence type="ECO:0000256" key="6">
    <source>
        <dbReference type="ARBA" id="ARBA00022679"/>
    </source>
</evidence>
<keyword evidence="6" id="KW-0808">Transferase</keyword>
<evidence type="ECO:0000256" key="12">
    <source>
        <dbReference type="ARBA" id="ARBA00034000"/>
    </source>
</evidence>
<keyword evidence="10" id="KW-0511">Multifunctional enzyme</keyword>
<dbReference type="GO" id="GO:0009252">
    <property type="term" value="P:peptidoglycan biosynthetic process"/>
    <property type="evidence" value="ECO:0007669"/>
    <property type="project" value="UniProtKB-KW"/>
</dbReference>